<proteinExistence type="predicted"/>
<accession>A0ABR2SJ38</accession>
<dbReference type="InterPro" id="IPR035979">
    <property type="entry name" value="RBD_domain_sf"/>
</dbReference>
<evidence type="ECO:0000313" key="2">
    <source>
        <dbReference type="EMBL" id="KAK9025272.1"/>
    </source>
</evidence>
<gene>
    <name evidence="2" type="ORF">V6N11_038141</name>
</gene>
<organism evidence="2 3">
    <name type="scientific">Hibiscus sabdariffa</name>
    <name type="common">roselle</name>
    <dbReference type="NCBI Taxonomy" id="183260"/>
    <lineage>
        <taxon>Eukaryota</taxon>
        <taxon>Viridiplantae</taxon>
        <taxon>Streptophyta</taxon>
        <taxon>Embryophyta</taxon>
        <taxon>Tracheophyta</taxon>
        <taxon>Spermatophyta</taxon>
        <taxon>Magnoliopsida</taxon>
        <taxon>eudicotyledons</taxon>
        <taxon>Gunneridae</taxon>
        <taxon>Pentapetalae</taxon>
        <taxon>rosids</taxon>
        <taxon>malvids</taxon>
        <taxon>Malvales</taxon>
        <taxon>Malvaceae</taxon>
        <taxon>Malvoideae</taxon>
        <taxon>Hibiscus</taxon>
    </lineage>
</organism>
<protein>
    <recommendedName>
        <fullName evidence="1">Mei2-like C-terminal RNA recognition motif domain-containing protein</fullName>
    </recommendedName>
</protein>
<evidence type="ECO:0000313" key="3">
    <source>
        <dbReference type="Proteomes" id="UP001396334"/>
    </source>
</evidence>
<dbReference type="SUPFAM" id="SSF54928">
    <property type="entry name" value="RNA-binding domain, RBD"/>
    <property type="match status" value="1"/>
</dbReference>
<reference evidence="2 3" key="1">
    <citation type="journal article" date="2024" name="G3 (Bethesda)">
        <title>Genome assembly of Hibiscus sabdariffa L. provides insights into metabolisms of medicinal natural products.</title>
        <authorList>
            <person name="Kim T."/>
        </authorList>
    </citation>
    <scope>NUCLEOTIDE SEQUENCE [LARGE SCALE GENOMIC DNA]</scope>
    <source>
        <strain evidence="2">TK-2024</strain>
        <tissue evidence="2">Old leaves</tissue>
    </source>
</reference>
<comment type="caution">
    <text evidence="2">The sequence shown here is derived from an EMBL/GenBank/DDBJ whole genome shotgun (WGS) entry which is preliminary data.</text>
</comment>
<sequence length="177" mass="20159">MLKDYLDRHCMLSNLEAKMQNADVVYEEPSFSMFDFFYLPMDFVTRSNKGYAFVNFTNPIAARKFYDEWHDIHWDCFKSNKILQIYCAKLQGVKIEEQGGGPCHLLLDMMRVVESTLGPTLSFLDILLALGHVNINVGGVFIELTGATVIVIVTLDYNDMILATQAHKPKCLHSRDG</sequence>
<dbReference type="Pfam" id="PF04059">
    <property type="entry name" value="RRM_2"/>
    <property type="match status" value="1"/>
</dbReference>
<dbReference type="InterPro" id="IPR007201">
    <property type="entry name" value="Mei2-like_Rrm_C"/>
</dbReference>
<feature type="domain" description="Mei2-like C-terminal RNA recognition motif" evidence="1">
    <location>
        <begin position="29"/>
        <end position="93"/>
    </location>
</feature>
<dbReference type="EMBL" id="JBBPBN010000013">
    <property type="protein sequence ID" value="KAK9025272.1"/>
    <property type="molecule type" value="Genomic_DNA"/>
</dbReference>
<dbReference type="Proteomes" id="UP001396334">
    <property type="component" value="Unassembled WGS sequence"/>
</dbReference>
<keyword evidence="3" id="KW-1185">Reference proteome</keyword>
<name>A0ABR2SJ38_9ROSI</name>
<evidence type="ECO:0000259" key="1">
    <source>
        <dbReference type="Pfam" id="PF04059"/>
    </source>
</evidence>